<evidence type="ECO:0000313" key="2">
    <source>
        <dbReference type="EMBL" id="VYT95578.1"/>
    </source>
</evidence>
<organism evidence="2">
    <name type="scientific">Clostridium butyricum</name>
    <dbReference type="NCBI Taxonomy" id="1492"/>
    <lineage>
        <taxon>Bacteria</taxon>
        <taxon>Bacillati</taxon>
        <taxon>Bacillota</taxon>
        <taxon>Clostridia</taxon>
        <taxon>Eubacteriales</taxon>
        <taxon>Clostridiaceae</taxon>
        <taxon>Clostridium</taxon>
    </lineage>
</organism>
<comment type="similarity">
    <text evidence="1">Belongs to the short-chain fatty acyl-CoA assimilation regulator (ScfR) family.</text>
</comment>
<dbReference type="PROSITE" id="PS50943">
    <property type="entry name" value="HTH_CROC1"/>
    <property type="match status" value="1"/>
</dbReference>
<sequence length="360" mass="41731">MSDKEKIAPKEYTSPIAIPPGETIKEIFKELDMTQIELATRLGTSTKHLSLVLNGKAEISRDFADKLEYVLGIDAIFWVQLENEYRESLKKITPPTISKNEELIARDIHYAELAKAGFVETTKKISEKVLNLRSFFGVSDLNFIPQVNAAFRKANIMNESKYSLAAWIRIAEIQSNDIKTEKINRKRLIKLLPRIRELTQLDPEMFYDELVDLLSSCGIALVLANHITGTGIHGVTFINNKKNKLIIQLSVRRRFADTFWFTLFHEITHIVLDESEKFEYLDCNEEVEREVDRVAGEILISKEEYDDFINNFNYSNYLMIERFAKRIKIHPCIIIGRLQHDKYISYSKFADKKPKFQIGN</sequence>
<dbReference type="RefSeq" id="WP_156736442.1">
    <property type="nucleotide sequence ID" value="NZ_CACRTU010000010.1"/>
</dbReference>
<protein>
    <submittedName>
        <fullName evidence="2">Helix-turn-helix domain protein</fullName>
    </submittedName>
</protein>
<dbReference type="InterPro" id="IPR001387">
    <property type="entry name" value="Cro/C1-type_HTH"/>
</dbReference>
<gene>
    <name evidence="2" type="ORF">CBLFYP62_01157</name>
</gene>
<name>A0A6N3AZF5_CLOBU</name>
<dbReference type="AlphaFoldDB" id="A0A6N3AZF5"/>
<dbReference type="InterPro" id="IPR010982">
    <property type="entry name" value="Lambda_DNA-bd_dom_sf"/>
</dbReference>
<dbReference type="Pfam" id="PF01381">
    <property type="entry name" value="HTH_3"/>
    <property type="match status" value="1"/>
</dbReference>
<dbReference type="GO" id="GO:0003677">
    <property type="term" value="F:DNA binding"/>
    <property type="evidence" value="ECO:0007669"/>
    <property type="project" value="InterPro"/>
</dbReference>
<proteinExistence type="inferred from homology"/>
<accession>A0A6N3AZF5</accession>
<dbReference type="Gene3D" id="1.10.260.40">
    <property type="entry name" value="lambda repressor-like DNA-binding domains"/>
    <property type="match status" value="1"/>
</dbReference>
<dbReference type="SUPFAM" id="SSF47413">
    <property type="entry name" value="lambda repressor-like DNA-binding domains"/>
    <property type="match status" value="1"/>
</dbReference>
<dbReference type="EMBL" id="CACRTU010000010">
    <property type="protein sequence ID" value="VYT95578.1"/>
    <property type="molecule type" value="Genomic_DNA"/>
</dbReference>
<dbReference type="CDD" id="cd00093">
    <property type="entry name" value="HTH_XRE"/>
    <property type="match status" value="1"/>
</dbReference>
<dbReference type="SMART" id="SM00530">
    <property type="entry name" value="HTH_XRE"/>
    <property type="match status" value="1"/>
</dbReference>
<reference evidence="2" key="1">
    <citation type="submission" date="2019-11" db="EMBL/GenBank/DDBJ databases">
        <authorList>
            <person name="Feng L."/>
        </authorList>
    </citation>
    <scope>NUCLEOTIDE SEQUENCE</scope>
    <source>
        <strain evidence="2">CButyricumLFYP62</strain>
    </source>
</reference>
<evidence type="ECO:0000256" key="1">
    <source>
        <dbReference type="ARBA" id="ARBA00007227"/>
    </source>
</evidence>
<dbReference type="InterPro" id="IPR010359">
    <property type="entry name" value="IrrE_HExxH"/>
</dbReference>
<dbReference type="Pfam" id="PF06114">
    <property type="entry name" value="Peptidase_M78"/>
    <property type="match status" value="1"/>
</dbReference>